<dbReference type="PANTHER" id="PTHR46922">
    <property type="entry name" value="DHHA1 DOMAIN PROTEIN"/>
    <property type="match status" value="1"/>
</dbReference>
<dbReference type="Proteomes" id="UP000503440">
    <property type="component" value="Plasmid pB18-1"/>
</dbReference>
<evidence type="ECO:0000313" key="2">
    <source>
        <dbReference type="EMBL" id="QIC71828.1"/>
    </source>
</evidence>
<dbReference type="PANTHER" id="PTHR46922:SF4">
    <property type="entry name" value="DHHA1 DOMAIN PROTEIN"/>
    <property type="match status" value="1"/>
</dbReference>
<geneLocation type="plasmid" evidence="3">
    <name>pb18-1</name>
</geneLocation>
<dbReference type="InterPro" id="IPR003156">
    <property type="entry name" value="DHHA1_dom"/>
</dbReference>
<dbReference type="Pfam" id="PF02272">
    <property type="entry name" value="DHHA1"/>
    <property type="match status" value="1"/>
</dbReference>
<dbReference type="EMBL" id="CP044456">
    <property type="protein sequence ID" value="QIC71828.1"/>
    <property type="molecule type" value="Genomic_DNA"/>
</dbReference>
<organism evidence="2 3">
    <name type="scientific">Acinetobacter indicus</name>
    <dbReference type="NCBI Taxonomy" id="756892"/>
    <lineage>
        <taxon>Bacteria</taxon>
        <taxon>Pseudomonadati</taxon>
        <taxon>Pseudomonadota</taxon>
        <taxon>Gammaproteobacteria</taxon>
        <taxon>Moraxellales</taxon>
        <taxon>Moraxellaceae</taxon>
        <taxon>Acinetobacter</taxon>
    </lineage>
</organism>
<protein>
    <recommendedName>
        <fullName evidence="1">DHHA1 domain-containing protein</fullName>
    </recommendedName>
</protein>
<dbReference type="AlphaFoldDB" id="A0A6C0Y6M2"/>
<feature type="domain" description="DHHA1" evidence="1">
    <location>
        <begin position="295"/>
        <end position="352"/>
    </location>
</feature>
<dbReference type="GO" id="GO:0003676">
    <property type="term" value="F:nucleic acid binding"/>
    <property type="evidence" value="ECO:0007669"/>
    <property type="project" value="InterPro"/>
</dbReference>
<dbReference type="SUPFAM" id="SSF64182">
    <property type="entry name" value="DHH phosphoesterases"/>
    <property type="match status" value="1"/>
</dbReference>
<accession>A0A6C0Y6M2</accession>
<dbReference type="Gene3D" id="3.10.310.30">
    <property type="match status" value="1"/>
</dbReference>
<dbReference type="RefSeq" id="WP_163146487.1">
    <property type="nucleotide sequence ID" value="NZ_CP044456.1"/>
</dbReference>
<name>A0A6C0Y6M2_9GAMM</name>
<proteinExistence type="predicted"/>
<sequence length="382" mass="42486">MNKLPVVNAFKPGVLHVWGEDAVNATFNGTDFINDETSEIIKVDPKNFHKFAQEQGVLKHEVVLSILTSNSNKDVILIYHGGCPDGVASAVVAMDALGRDLTMIAGHYARPLSEENIDIKDKTVVLCDFSYPLEEMKKIVSKAYRVIFLDHHNTPLESLAHLLSEPNVFAFSSTHYSGASLTWQFFNPKKEMPIFIKYIEDGDLYKFALPDSRDIVKGFHAILTKEVSENLYLLRDGIVKAELQQIRQIGEKINGEAQRQAKGIIKQGRMTATAYGHTFPVINATPDHTNLVGELIYTTEDVPFVMIYTILANRVKVSLRSNANAVDVAELAQRIFPKGGGHRSAAAGFMPFDQFHKEVLSNAVEYVAPVAEEKATCTCEHH</sequence>
<evidence type="ECO:0000313" key="3">
    <source>
        <dbReference type="Proteomes" id="UP000503440"/>
    </source>
</evidence>
<dbReference type="InterPro" id="IPR038763">
    <property type="entry name" value="DHH_sf"/>
</dbReference>
<evidence type="ECO:0000259" key="1">
    <source>
        <dbReference type="Pfam" id="PF02272"/>
    </source>
</evidence>
<reference evidence="2 3" key="1">
    <citation type="submission" date="2019-09" db="EMBL/GenBank/DDBJ databases">
        <title>Non-baumannii Acinetobacter spp. carrying blaNDM-1 isolated in China.</title>
        <authorList>
            <person name="Cui C."/>
            <person name="Chen C."/>
            <person name="Sun J."/>
            <person name="Liu Y."/>
        </authorList>
    </citation>
    <scope>NUCLEOTIDE SEQUENCE [LARGE SCALE GENOMIC DNA]</scope>
    <source>
        <strain evidence="2 3">B18</strain>
        <plasmid evidence="3">pb18-1</plasmid>
    </source>
</reference>
<keyword evidence="2" id="KW-0614">Plasmid</keyword>
<gene>
    <name evidence="2" type="ORF">FSC09_15675</name>
</gene>